<evidence type="ECO:0000313" key="3">
    <source>
        <dbReference type="Proteomes" id="UP001302126"/>
    </source>
</evidence>
<feature type="region of interest" description="Disordered" evidence="1">
    <location>
        <begin position="399"/>
        <end position="438"/>
    </location>
</feature>
<accession>A0AAN7AMB0</accession>
<name>A0AAN7AMB0_9PEZI</name>
<reference evidence="2" key="1">
    <citation type="journal article" date="2023" name="Mol. Phylogenet. Evol.">
        <title>Genome-scale phylogeny and comparative genomics of the fungal order Sordariales.</title>
        <authorList>
            <person name="Hensen N."/>
            <person name="Bonometti L."/>
            <person name="Westerberg I."/>
            <person name="Brannstrom I.O."/>
            <person name="Guillou S."/>
            <person name="Cros-Aarteil S."/>
            <person name="Calhoun S."/>
            <person name="Haridas S."/>
            <person name="Kuo A."/>
            <person name="Mondo S."/>
            <person name="Pangilinan J."/>
            <person name="Riley R."/>
            <person name="LaButti K."/>
            <person name="Andreopoulos B."/>
            <person name="Lipzen A."/>
            <person name="Chen C."/>
            <person name="Yan M."/>
            <person name="Daum C."/>
            <person name="Ng V."/>
            <person name="Clum A."/>
            <person name="Steindorff A."/>
            <person name="Ohm R.A."/>
            <person name="Martin F."/>
            <person name="Silar P."/>
            <person name="Natvig D.O."/>
            <person name="Lalanne C."/>
            <person name="Gautier V."/>
            <person name="Ament-Velasquez S.L."/>
            <person name="Kruys A."/>
            <person name="Hutchinson M.I."/>
            <person name="Powell A.J."/>
            <person name="Barry K."/>
            <person name="Miller A.N."/>
            <person name="Grigoriev I.V."/>
            <person name="Debuchy R."/>
            <person name="Gladieux P."/>
            <person name="Hiltunen Thoren M."/>
            <person name="Johannesson H."/>
        </authorList>
    </citation>
    <scope>NUCLEOTIDE SEQUENCE</scope>
    <source>
        <strain evidence="2">PSN309</strain>
    </source>
</reference>
<organism evidence="2 3">
    <name type="scientific">Podospora australis</name>
    <dbReference type="NCBI Taxonomy" id="1536484"/>
    <lineage>
        <taxon>Eukaryota</taxon>
        <taxon>Fungi</taxon>
        <taxon>Dikarya</taxon>
        <taxon>Ascomycota</taxon>
        <taxon>Pezizomycotina</taxon>
        <taxon>Sordariomycetes</taxon>
        <taxon>Sordariomycetidae</taxon>
        <taxon>Sordariales</taxon>
        <taxon>Podosporaceae</taxon>
        <taxon>Podospora</taxon>
    </lineage>
</organism>
<feature type="region of interest" description="Disordered" evidence="1">
    <location>
        <begin position="238"/>
        <end position="270"/>
    </location>
</feature>
<protein>
    <submittedName>
        <fullName evidence="2">Uncharacterized protein</fullName>
    </submittedName>
</protein>
<proteinExistence type="predicted"/>
<feature type="compositionally biased region" description="Acidic residues" evidence="1">
    <location>
        <begin position="416"/>
        <end position="431"/>
    </location>
</feature>
<gene>
    <name evidence="2" type="ORF">QBC35DRAFT_248408</name>
</gene>
<feature type="compositionally biased region" description="Basic residues" evidence="1">
    <location>
        <begin position="257"/>
        <end position="266"/>
    </location>
</feature>
<evidence type="ECO:0000313" key="2">
    <source>
        <dbReference type="EMBL" id="KAK4192383.1"/>
    </source>
</evidence>
<sequence length="555" mass="61870">MTALHHSWLSSTTNALAKSYPDMEETYIYHKIEAIRLVNEQITNPNMCTSDDCLSLIAGLALAESGMGNCVAAEAHLNGLSTLIDMKRPEEWQHRFYGMLQRIILMAGSFIAASKTPSGDNSDYDSPLIPDYSKTPSPLFSTARFAATRLSPFYLSSTPCLEACKADVEGEVLINALRRLTSTCFSSTSPFSAPSPTSSPRSSYSASPAADSRVITSVLLSDTEAYIASLLFKPDHFETSLSSPPSSPPSSSSPRVSSRKKRKRQFRTRDDHPYQNLPAELFPCSSRAWATAAYLYLHVVLAPLWDNHDAPSTPSSATAIPKRHKIDPHLLRFLFDTLKEDTAATEEAALRIGAYSSELWVWKVMLGAYVAEITEQKDVYTDLISKDYCSAAASFRASATESEHRQDPDSSIGSVGDDDGDDDSDSDDDDGQEKKESNYLEEMRSFFKTKLASWSRCPQSKGTSEWSVAKQMLERIVWVPSSFSSRDDNDTHKMSFEAIIEKLWWEAVYCSPQAPRYQQEQQQQVVEEEDHHYIMATETMRRTSSPLVPVDPALR</sequence>
<reference evidence="2" key="2">
    <citation type="submission" date="2023-05" db="EMBL/GenBank/DDBJ databases">
        <authorList>
            <consortium name="Lawrence Berkeley National Laboratory"/>
            <person name="Steindorff A."/>
            <person name="Hensen N."/>
            <person name="Bonometti L."/>
            <person name="Westerberg I."/>
            <person name="Brannstrom I.O."/>
            <person name="Guillou S."/>
            <person name="Cros-Aarteil S."/>
            <person name="Calhoun S."/>
            <person name="Haridas S."/>
            <person name="Kuo A."/>
            <person name="Mondo S."/>
            <person name="Pangilinan J."/>
            <person name="Riley R."/>
            <person name="Labutti K."/>
            <person name="Andreopoulos B."/>
            <person name="Lipzen A."/>
            <person name="Chen C."/>
            <person name="Yanf M."/>
            <person name="Daum C."/>
            <person name="Ng V."/>
            <person name="Clum A."/>
            <person name="Ohm R."/>
            <person name="Martin F."/>
            <person name="Silar P."/>
            <person name="Natvig D."/>
            <person name="Lalanne C."/>
            <person name="Gautier V."/>
            <person name="Ament-Velasquez S.L."/>
            <person name="Kruys A."/>
            <person name="Hutchinson M.I."/>
            <person name="Powell A.J."/>
            <person name="Barry K."/>
            <person name="Miller A.N."/>
            <person name="Grigoriev I.V."/>
            <person name="Debuchy R."/>
            <person name="Gladieux P."/>
            <person name="Thoren M.H."/>
            <person name="Johannesson H."/>
        </authorList>
    </citation>
    <scope>NUCLEOTIDE SEQUENCE</scope>
    <source>
        <strain evidence="2">PSN309</strain>
    </source>
</reference>
<dbReference type="Proteomes" id="UP001302126">
    <property type="component" value="Unassembled WGS sequence"/>
</dbReference>
<evidence type="ECO:0000256" key="1">
    <source>
        <dbReference type="SAM" id="MobiDB-lite"/>
    </source>
</evidence>
<keyword evidence="3" id="KW-1185">Reference proteome</keyword>
<comment type="caution">
    <text evidence="2">The sequence shown here is derived from an EMBL/GenBank/DDBJ whole genome shotgun (WGS) entry which is preliminary data.</text>
</comment>
<feature type="region of interest" description="Disordered" evidence="1">
    <location>
        <begin position="186"/>
        <end position="207"/>
    </location>
</feature>
<dbReference type="AlphaFoldDB" id="A0AAN7AMB0"/>
<dbReference type="EMBL" id="MU864355">
    <property type="protein sequence ID" value="KAK4192383.1"/>
    <property type="molecule type" value="Genomic_DNA"/>
</dbReference>